<dbReference type="GO" id="GO:0005506">
    <property type="term" value="F:iron ion binding"/>
    <property type="evidence" value="ECO:0007669"/>
    <property type="project" value="InterPro"/>
</dbReference>
<dbReference type="Gene3D" id="1.10.630.10">
    <property type="entry name" value="Cytochrome P450"/>
    <property type="match status" value="1"/>
</dbReference>
<keyword evidence="9" id="KW-1133">Transmembrane helix</keyword>
<evidence type="ECO:0000313" key="10">
    <source>
        <dbReference type="EMBL" id="CEI65597.1"/>
    </source>
</evidence>
<accession>A0A2L2TLX7</accession>
<dbReference type="Pfam" id="PF00067">
    <property type="entry name" value="p450"/>
    <property type="match status" value="1"/>
</dbReference>
<dbReference type="InterPro" id="IPR036396">
    <property type="entry name" value="Cyt_P450_sf"/>
</dbReference>
<feature type="binding site" description="axial binding residue" evidence="8">
    <location>
        <position position="453"/>
    </location>
    <ligand>
        <name>heme</name>
        <dbReference type="ChEBI" id="CHEBI:30413"/>
    </ligand>
    <ligandPart>
        <name>Fe</name>
        <dbReference type="ChEBI" id="CHEBI:18248"/>
    </ligandPart>
</feature>
<evidence type="ECO:0008006" key="12">
    <source>
        <dbReference type="Google" id="ProtNLM"/>
    </source>
</evidence>
<keyword evidence="7" id="KW-0503">Monooxygenase</keyword>
<name>A0A2L2TLX7_9HYPO</name>
<comment type="cofactor">
    <cofactor evidence="1 8">
        <name>heme</name>
        <dbReference type="ChEBI" id="CHEBI:30413"/>
    </cofactor>
</comment>
<organism evidence="10 11">
    <name type="scientific">Fusarium venenatum</name>
    <dbReference type="NCBI Taxonomy" id="56646"/>
    <lineage>
        <taxon>Eukaryota</taxon>
        <taxon>Fungi</taxon>
        <taxon>Dikarya</taxon>
        <taxon>Ascomycota</taxon>
        <taxon>Pezizomycotina</taxon>
        <taxon>Sordariomycetes</taxon>
        <taxon>Hypocreomycetidae</taxon>
        <taxon>Hypocreales</taxon>
        <taxon>Nectriaceae</taxon>
        <taxon>Fusarium</taxon>
    </lineage>
</organism>
<keyword evidence="4 8" id="KW-0479">Metal-binding</keyword>
<evidence type="ECO:0000256" key="1">
    <source>
        <dbReference type="ARBA" id="ARBA00001971"/>
    </source>
</evidence>
<protein>
    <recommendedName>
        <fullName evidence="12">Pisatin demethylase</fullName>
    </recommendedName>
</protein>
<dbReference type="InterPro" id="IPR050121">
    <property type="entry name" value="Cytochrome_P450_monoxygenase"/>
</dbReference>
<proteinExistence type="inferred from homology"/>
<dbReference type="OrthoDB" id="3934656at2759"/>
<dbReference type="GO" id="GO:0016705">
    <property type="term" value="F:oxidoreductase activity, acting on paired donors, with incorporation or reduction of molecular oxygen"/>
    <property type="evidence" value="ECO:0007669"/>
    <property type="project" value="InterPro"/>
</dbReference>
<dbReference type="PANTHER" id="PTHR24305:SF77">
    <property type="entry name" value="CYTOCHROME P450 MONOOXYGENASE"/>
    <property type="match status" value="1"/>
</dbReference>
<keyword evidence="9" id="KW-0812">Transmembrane</keyword>
<evidence type="ECO:0000256" key="2">
    <source>
        <dbReference type="ARBA" id="ARBA00010617"/>
    </source>
</evidence>
<dbReference type="InterPro" id="IPR002401">
    <property type="entry name" value="Cyt_P450_E_grp-I"/>
</dbReference>
<dbReference type="STRING" id="56646.A0A2L2TLX7"/>
<evidence type="ECO:0000256" key="7">
    <source>
        <dbReference type="ARBA" id="ARBA00023033"/>
    </source>
</evidence>
<dbReference type="GO" id="GO:0020037">
    <property type="term" value="F:heme binding"/>
    <property type="evidence" value="ECO:0007669"/>
    <property type="project" value="InterPro"/>
</dbReference>
<dbReference type="SUPFAM" id="SSF48264">
    <property type="entry name" value="Cytochrome P450"/>
    <property type="match status" value="1"/>
</dbReference>
<evidence type="ECO:0000256" key="9">
    <source>
        <dbReference type="SAM" id="Phobius"/>
    </source>
</evidence>
<keyword evidence="6 8" id="KW-0408">Iron</keyword>
<reference evidence="11" key="1">
    <citation type="submission" date="2014-10" db="EMBL/GenBank/DDBJ databases">
        <authorList>
            <person name="King R."/>
        </authorList>
    </citation>
    <scope>NUCLEOTIDE SEQUENCE [LARGE SCALE GENOMIC DNA]</scope>
    <source>
        <strain evidence="11">A3/5</strain>
    </source>
</reference>
<dbReference type="EMBL" id="LN649229">
    <property type="protein sequence ID" value="CEI65597.1"/>
    <property type="molecule type" value="Genomic_DNA"/>
</dbReference>
<keyword evidence="9" id="KW-0472">Membrane</keyword>
<dbReference type="PRINTS" id="PR00385">
    <property type="entry name" value="P450"/>
</dbReference>
<keyword evidence="11" id="KW-1185">Reference proteome</keyword>
<evidence type="ECO:0000256" key="8">
    <source>
        <dbReference type="PIRSR" id="PIRSR602401-1"/>
    </source>
</evidence>
<evidence type="ECO:0000256" key="5">
    <source>
        <dbReference type="ARBA" id="ARBA00023002"/>
    </source>
</evidence>
<evidence type="ECO:0000256" key="3">
    <source>
        <dbReference type="ARBA" id="ARBA00022617"/>
    </source>
</evidence>
<dbReference type="Proteomes" id="UP000245910">
    <property type="component" value="Chromosome I"/>
</dbReference>
<comment type="similarity">
    <text evidence="2">Belongs to the cytochrome P450 family.</text>
</comment>
<keyword evidence="5" id="KW-0560">Oxidoreductase</keyword>
<evidence type="ECO:0000313" key="11">
    <source>
        <dbReference type="Proteomes" id="UP000245910"/>
    </source>
</evidence>
<feature type="transmembrane region" description="Helical" evidence="9">
    <location>
        <begin position="12"/>
        <end position="35"/>
    </location>
</feature>
<evidence type="ECO:0000256" key="6">
    <source>
        <dbReference type="ARBA" id="ARBA00023004"/>
    </source>
</evidence>
<dbReference type="PANTHER" id="PTHR24305">
    <property type="entry name" value="CYTOCHROME P450"/>
    <property type="match status" value="1"/>
</dbReference>
<keyword evidence="3 8" id="KW-0349">Heme</keyword>
<evidence type="ECO:0000256" key="4">
    <source>
        <dbReference type="ARBA" id="ARBA00022723"/>
    </source>
</evidence>
<dbReference type="CDD" id="cd11060">
    <property type="entry name" value="CYP57A1-like"/>
    <property type="match status" value="1"/>
</dbReference>
<sequence length="509" mass="57350">MDLPNLSTFKTHSGVAMILVALGAFWWLVTALIAWNRLRHIPGPWFARFSYIWVGWTEWSGQQHQSFLDIDEKYGSMVRIGPELLVTSDMEVVKRMSGRKSTYSKGTWVDGVRLNPYHETMFSIRDPHEHDQVKARLAPAYSGRDTPQLEDAVDQQVNNLVALIRSRYASNPACGEFREMSLINVLSYFTLDVISKVALGTEFGCCASDSDPYHFYDTIAEHMPFMAVTSDVPWIRAVLYSPTFLKYFGPKDTDPNGIGPLMKVTNDNVRAHYSQEQNEKTDILSSFKAHGLSEGDAQSEALFVFVAGSDTTAAALRVTLFYIISSPRVYRKLKEEIRKAIHEGRASSPITLAQARELPYLQAVIYEGLRIRPVTTGQQAKEVPPGGDTINGYFIPEGTAIATNFSAIMGSKELFGPDADLFRPERFIGLPGPDLAEMRRNVEMNFGHGRWMCAGKPIALMELHKVYFELLRAFDFQLTEPLQPMTSESYALFRDHGLKVRVTMAEDME</sequence>
<dbReference type="AlphaFoldDB" id="A0A2L2TLX7"/>
<dbReference type="InterPro" id="IPR001128">
    <property type="entry name" value="Cyt_P450"/>
</dbReference>
<dbReference type="GO" id="GO:0004497">
    <property type="term" value="F:monooxygenase activity"/>
    <property type="evidence" value="ECO:0007669"/>
    <property type="project" value="UniProtKB-KW"/>
</dbReference>
<dbReference type="PRINTS" id="PR00463">
    <property type="entry name" value="EP450I"/>
</dbReference>